<evidence type="ECO:0008006" key="4">
    <source>
        <dbReference type="Google" id="ProtNLM"/>
    </source>
</evidence>
<dbReference type="SUPFAM" id="SSF52833">
    <property type="entry name" value="Thioredoxin-like"/>
    <property type="match status" value="1"/>
</dbReference>
<keyword evidence="3" id="KW-1185">Reference proteome</keyword>
<accession>A0A9N9XQ47</accession>
<comment type="similarity">
    <text evidence="1">Belongs to the SH3BGR family.</text>
</comment>
<proteinExistence type="inferred from homology"/>
<dbReference type="InterPro" id="IPR036249">
    <property type="entry name" value="Thioredoxin-like_sf"/>
</dbReference>
<dbReference type="Pfam" id="PF04908">
    <property type="entry name" value="SH3BGR"/>
    <property type="match status" value="1"/>
</dbReference>
<dbReference type="Gene3D" id="3.40.30.10">
    <property type="entry name" value="Glutaredoxin"/>
    <property type="match status" value="1"/>
</dbReference>
<dbReference type="PANTHER" id="PTHR12232">
    <property type="entry name" value="SH3 DOMAIN-BINDING GLUTAMIC ACID-RICH-LIKE PROTEIN"/>
    <property type="match status" value="1"/>
</dbReference>
<dbReference type="OrthoDB" id="9932926at2759"/>
<protein>
    <recommendedName>
        <fullName evidence="4">SH3 domain-binding glutamic acid-rich-like protein</fullName>
    </recommendedName>
</protein>
<name>A0A9N9XQ47_PHYSR</name>
<evidence type="ECO:0000313" key="2">
    <source>
        <dbReference type="EMBL" id="CAG9863018.1"/>
    </source>
</evidence>
<gene>
    <name evidence="2" type="ORF">PHYEVI_LOCUS9319</name>
</gene>
<organism evidence="2 3">
    <name type="scientific">Phyllotreta striolata</name>
    <name type="common">Striped flea beetle</name>
    <name type="synonym">Crioceris striolata</name>
    <dbReference type="NCBI Taxonomy" id="444603"/>
    <lineage>
        <taxon>Eukaryota</taxon>
        <taxon>Metazoa</taxon>
        <taxon>Ecdysozoa</taxon>
        <taxon>Arthropoda</taxon>
        <taxon>Hexapoda</taxon>
        <taxon>Insecta</taxon>
        <taxon>Pterygota</taxon>
        <taxon>Neoptera</taxon>
        <taxon>Endopterygota</taxon>
        <taxon>Coleoptera</taxon>
        <taxon>Polyphaga</taxon>
        <taxon>Cucujiformia</taxon>
        <taxon>Chrysomeloidea</taxon>
        <taxon>Chrysomelidae</taxon>
        <taxon>Galerucinae</taxon>
        <taxon>Alticini</taxon>
        <taxon>Phyllotreta</taxon>
    </lineage>
</organism>
<evidence type="ECO:0000313" key="3">
    <source>
        <dbReference type="Proteomes" id="UP001153712"/>
    </source>
</evidence>
<evidence type="ECO:0000256" key="1">
    <source>
        <dbReference type="ARBA" id="ARBA00007764"/>
    </source>
</evidence>
<dbReference type="AlphaFoldDB" id="A0A9N9XQ47"/>
<dbReference type="GO" id="GO:0005737">
    <property type="term" value="C:cytoplasm"/>
    <property type="evidence" value="ECO:0007669"/>
    <property type="project" value="TreeGrafter"/>
</dbReference>
<dbReference type="PANTHER" id="PTHR12232:SF15">
    <property type="entry name" value="SH3 DOMAIN-BINDING GLUTAMIC ACID-RICH PROTEIN HOMOLOG"/>
    <property type="match status" value="1"/>
</dbReference>
<dbReference type="InterPro" id="IPR051033">
    <property type="entry name" value="SH3BGR"/>
</dbReference>
<reference evidence="2" key="1">
    <citation type="submission" date="2022-01" db="EMBL/GenBank/DDBJ databases">
        <authorList>
            <person name="King R."/>
        </authorList>
    </citation>
    <scope>NUCLEOTIDE SEQUENCE</scope>
</reference>
<dbReference type="EMBL" id="OU900099">
    <property type="protein sequence ID" value="CAG9863018.1"/>
    <property type="molecule type" value="Genomic_DNA"/>
</dbReference>
<dbReference type="InterPro" id="IPR006993">
    <property type="entry name" value="Glut_rich_SH3-bd"/>
</dbReference>
<dbReference type="Proteomes" id="UP001153712">
    <property type="component" value="Chromosome 6"/>
</dbReference>
<sequence>MVIEVYISLICGNTEIKSRQQRILSILDSKSIKYKIVDISGENNEESKRFMHENATEKGGTMSDPDPKFPLPPQFFNDGSYCGDYNSFDEANELGELKKFLRIEDKAFVEMETGMANKEIEVE</sequence>